<dbReference type="Proteomes" id="UP000321899">
    <property type="component" value="Unassembled WGS sequence"/>
</dbReference>
<evidence type="ECO:0000256" key="2">
    <source>
        <dbReference type="SAM" id="Phobius"/>
    </source>
</evidence>
<evidence type="ECO:0000259" key="3">
    <source>
        <dbReference type="Pfam" id="PF03968"/>
    </source>
</evidence>
<proteinExistence type="predicted"/>
<accession>A0A5Q4VDW7</accession>
<keyword evidence="1" id="KW-0732">Signal</keyword>
<gene>
    <name evidence="4" type="ORF">FIM25_03020</name>
</gene>
<dbReference type="PANTHER" id="PTHR36504">
    <property type="entry name" value="LIPOPOLYSACCHARIDE EXPORT SYSTEM PROTEIN LPTA"/>
    <property type="match status" value="1"/>
</dbReference>
<comment type="caution">
    <text evidence="4">The sequence shown here is derived from an EMBL/GenBank/DDBJ whole genome shotgun (WGS) entry which is preliminary data.</text>
</comment>
<dbReference type="EMBL" id="VDMB01000002">
    <property type="protein sequence ID" value="TYT75884.1"/>
    <property type="molecule type" value="Genomic_DNA"/>
</dbReference>
<name>A0A5Q4VDW7_9BACT</name>
<keyword evidence="2" id="KW-0812">Transmembrane</keyword>
<protein>
    <recommendedName>
        <fullName evidence="3">Organic solvent tolerance-like N-terminal domain-containing protein</fullName>
    </recommendedName>
</protein>
<evidence type="ECO:0000256" key="1">
    <source>
        <dbReference type="ARBA" id="ARBA00022729"/>
    </source>
</evidence>
<dbReference type="InterPro" id="IPR052037">
    <property type="entry name" value="LPS_export_LptA"/>
</dbReference>
<keyword evidence="5" id="KW-1185">Reference proteome</keyword>
<feature type="domain" description="Organic solvent tolerance-like N-terminal" evidence="3">
    <location>
        <begin position="220"/>
        <end position="330"/>
    </location>
</feature>
<evidence type="ECO:0000313" key="4">
    <source>
        <dbReference type="EMBL" id="TYT75884.1"/>
    </source>
</evidence>
<dbReference type="GO" id="GO:0015920">
    <property type="term" value="P:lipopolysaccharide transport"/>
    <property type="evidence" value="ECO:0007669"/>
    <property type="project" value="TreeGrafter"/>
</dbReference>
<feature type="domain" description="Organic solvent tolerance-like N-terminal" evidence="3">
    <location>
        <begin position="75"/>
        <end position="185"/>
    </location>
</feature>
<dbReference type="InterPro" id="IPR005653">
    <property type="entry name" value="OstA-like_N"/>
</dbReference>
<dbReference type="GO" id="GO:0017089">
    <property type="term" value="F:glycolipid transfer activity"/>
    <property type="evidence" value="ECO:0007669"/>
    <property type="project" value="TreeGrafter"/>
</dbReference>
<keyword evidence="2" id="KW-0472">Membrane</keyword>
<dbReference type="PANTHER" id="PTHR36504:SF1">
    <property type="entry name" value="LIPOPOLYSACCHARIDE EXPORT SYSTEM PROTEIN LPTA"/>
    <property type="match status" value="1"/>
</dbReference>
<dbReference type="Gene3D" id="2.60.450.10">
    <property type="entry name" value="Lipopolysaccharide (LPS) transport protein A like domain"/>
    <property type="match status" value="2"/>
</dbReference>
<dbReference type="OrthoDB" id="5420270at2"/>
<reference evidence="4 5" key="1">
    <citation type="submission" date="2019-06" db="EMBL/GenBank/DDBJ databases">
        <title>Desulfobotulus mexicanus sp. nov., a novel sulfate-reducing bacterium isolated from the sediment of an alkaline crater lake in Mexico.</title>
        <authorList>
            <person name="Hirschler-Rea A."/>
        </authorList>
    </citation>
    <scope>NUCLEOTIDE SEQUENCE [LARGE SCALE GENOMIC DNA]</scope>
    <source>
        <strain evidence="4 5">PAR22N</strain>
    </source>
</reference>
<sequence length="351" mass="39484">MAPCHPHKTAPALFWPQSMKMLSYHCGQRTGPTAKSVLQKPKYDTAFFLRVFFVMFCFFYPFNLSADSSPSIHFESRQQTWDTKSRKILMEGEAKISGNHESLEAEKIHIFFYPMDTGKQLSAESLKSLKAEGKVRLSSEDIHATADTALYESQTQKLLLEGFPAEILHTDLHIRGNIIRFDRIQNQMEVEGSQETPTTLRETATESVETSPMAARAMMQHWDLNAKILILHDKVHMSQAEMNIMADTMTLYYRSEEKKEHETDHTPPGIEKAIAKGHVRLTHADGHALGEKAVYTSTDEIIILTGNPARMERDGNILQGPEIRFNRRTGEIEISGGASGSLFPGSDAAPF</sequence>
<keyword evidence="2" id="KW-1133">Transmembrane helix</keyword>
<dbReference type="GO" id="GO:0009279">
    <property type="term" value="C:cell outer membrane"/>
    <property type="evidence" value="ECO:0007669"/>
    <property type="project" value="TreeGrafter"/>
</dbReference>
<dbReference type="GO" id="GO:0030288">
    <property type="term" value="C:outer membrane-bounded periplasmic space"/>
    <property type="evidence" value="ECO:0007669"/>
    <property type="project" value="TreeGrafter"/>
</dbReference>
<dbReference type="AlphaFoldDB" id="A0A5Q4VDW7"/>
<dbReference type="Pfam" id="PF03968">
    <property type="entry name" value="LptD_N"/>
    <property type="match status" value="2"/>
</dbReference>
<feature type="transmembrane region" description="Helical" evidence="2">
    <location>
        <begin position="45"/>
        <end position="62"/>
    </location>
</feature>
<organism evidence="4 5">
    <name type="scientific">Desulfobotulus mexicanus</name>
    <dbReference type="NCBI Taxonomy" id="2586642"/>
    <lineage>
        <taxon>Bacteria</taxon>
        <taxon>Pseudomonadati</taxon>
        <taxon>Thermodesulfobacteriota</taxon>
        <taxon>Desulfobacteria</taxon>
        <taxon>Desulfobacterales</taxon>
        <taxon>Desulfobacteraceae</taxon>
        <taxon>Desulfobotulus</taxon>
    </lineage>
</organism>
<evidence type="ECO:0000313" key="5">
    <source>
        <dbReference type="Proteomes" id="UP000321899"/>
    </source>
</evidence>